<sequence length="245" mass="27131">MEVAKVRGIWPTVCGIVVPPRPSRPQLLAGLVDGLCCCLVPSKDDDLAGLRPFPRCARHPRQDVQRSAYGGQFGSERVLHGSHAQLHSELDKLVRGTLSPGDTNVGQQSGQENIRRIFETIKRLQDMGVIVRISWIPTDVDTPQIQTAKKQARHHADPEKTELCTPYRASSMTLSAIHRTQAKYQALPARVGTWTRQIDTAFPGSHTRTIYDALTATQARILAQLRTGMIRLRGYLSRIGAQGRA</sequence>
<dbReference type="KEGG" id="vda:VDAG_02391"/>
<dbReference type="GeneID" id="20703854"/>
<dbReference type="EMBL" id="DS572698">
    <property type="protein sequence ID" value="EGY20867.1"/>
    <property type="molecule type" value="Genomic_DNA"/>
</dbReference>
<accession>G2WXQ9</accession>
<evidence type="ECO:0000313" key="2">
    <source>
        <dbReference type="Proteomes" id="UP000001611"/>
    </source>
</evidence>
<dbReference type="OrthoDB" id="4846079at2759"/>
<reference evidence="1 2" key="1">
    <citation type="submission" date="2008-03" db="EMBL/GenBank/DDBJ databases">
        <title>The Genome Sequence of Verticillium dahliae VdLs.17.</title>
        <authorList>
            <consortium name="The Broad Institute Genome Sequencing Platform"/>
            <person name="Ma L.-J.J."/>
            <person name="Klosterman S.J."/>
            <person name="Subbarao K."/>
            <person name="Dobinson K."/>
            <person name="Veronese P."/>
            <person name="Kang S."/>
            <person name="Gold S.E."/>
            <person name="Young S."/>
            <person name="Jaffe D."/>
            <person name="Gnerre S."/>
            <person name="Berlin A."/>
            <person name="Heiman D."/>
            <person name="Hepburn T."/>
            <person name="Sykes S."/>
            <person name="Alvarado L."/>
            <person name="Kodira C.D."/>
            <person name="Lander E."/>
            <person name="Galagan J."/>
            <person name="Nusbaum C."/>
            <person name="Birren B."/>
        </authorList>
    </citation>
    <scope>NUCLEOTIDE SEQUENCE [LARGE SCALE GENOMIC DNA]</scope>
    <source>
        <strain evidence="2">VdLs.17 / ATCC MYA-4575 / FGSC 10137</strain>
    </source>
</reference>
<dbReference type="HOGENOM" id="CLU_1134296_0_0_1"/>
<keyword evidence="2" id="KW-1185">Reference proteome</keyword>
<dbReference type="RefSeq" id="XP_009651339.1">
    <property type="nucleotide sequence ID" value="XM_009653044.1"/>
</dbReference>
<protein>
    <submittedName>
        <fullName evidence="1">Uncharacterized protein</fullName>
    </submittedName>
</protein>
<gene>
    <name evidence="1" type="ORF">VDAG_02391</name>
</gene>
<dbReference type="Proteomes" id="UP000001611">
    <property type="component" value="Chromosome 3"/>
</dbReference>
<dbReference type="AlphaFoldDB" id="G2WXQ9"/>
<dbReference type="STRING" id="498257.G2WXQ9"/>
<organism evidence="1 2">
    <name type="scientific">Verticillium dahliae (strain VdLs.17 / ATCC MYA-4575 / FGSC 10137)</name>
    <name type="common">Verticillium wilt</name>
    <dbReference type="NCBI Taxonomy" id="498257"/>
    <lineage>
        <taxon>Eukaryota</taxon>
        <taxon>Fungi</taxon>
        <taxon>Dikarya</taxon>
        <taxon>Ascomycota</taxon>
        <taxon>Pezizomycotina</taxon>
        <taxon>Sordariomycetes</taxon>
        <taxon>Hypocreomycetidae</taxon>
        <taxon>Glomerellales</taxon>
        <taxon>Plectosphaerellaceae</taxon>
        <taxon>Verticillium</taxon>
    </lineage>
</organism>
<name>G2WXQ9_VERDV</name>
<dbReference type="InParanoid" id="G2WXQ9"/>
<proteinExistence type="predicted"/>
<evidence type="ECO:0000313" key="1">
    <source>
        <dbReference type="EMBL" id="EGY20867.1"/>
    </source>
</evidence>
<dbReference type="OMA" id="FPRCARH"/>